<evidence type="ECO:0000256" key="4">
    <source>
        <dbReference type="ARBA" id="ARBA00023136"/>
    </source>
</evidence>
<dbReference type="GO" id="GO:0016020">
    <property type="term" value="C:membrane"/>
    <property type="evidence" value="ECO:0007669"/>
    <property type="project" value="UniProtKB-SubCell"/>
</dbReference>
<keyword evidence="3" id="KW-0677">Repeat</keyword>
<proteinExistence type="predicted"/>
<evidence type="ECO:0000256" key="3">
    <source>
        <dbReference type="ARBA" id="ARBA00022737"/>
    </source>
</evidence>
<accession>A0A9P1D2H4</accession>
<evidence type="ECO:0000256" key="1">
    <source>
        <dbReference type="ARBA" id="ARBA00004141"/>
    </source>
</evidence>
<evidence type="ECO:0000313" key="8">
    <source>
        <dbReference type="Proteomes" id="UP001152797"/>
    </source>
</evidence>
<comment type="caution">
    <text evidence="6">The sequence shown here is derived from an EMBL/GenBank/DDBJ whole genome shotgun (WGS) entry which is preliminary data.</text>
</comment>
<dbReference type="PROSITE" id="PS50920">
    <property type="entry name" value="SOLCAR"/>
    <property type="match status" value="2"/>
</dbReference>
<dbReference type="PANTHER" id="PTHR24089">
    <property type="entry name" value="SOLUTE CARRIER FAMILY 25"/>
    <property type="match status" value="1"/>
</dbReference>
<dbReference type="EMBL" id="CAMXCT030003112">
    <property type="protein sequence ID" value="CAL4789790.1"/>
    <property type="molecule type" value="Genomic_DNA"/>
</dbReference>
<dbReference type="EMBL" id="CAMXCT010003112">
    <property type="protein sequence ID" value="CAI4002478.1"/>
    <property type="molecule type" value="Genomic_DNA"/>
</dbReference>
<evidence type="ECO:0000313" key="7">
    <source>
        <dbReference type="EMBL" id="CAL4789790.1"/>
    </source>
</evidence>
<dbReference type="InterPro" id="IPR023395">
    <property type="entry name" value="MCP_dom_sf"/>
</dbReference>
<name>A0A9P1D2H4_9DINO</name>
<reference evidence="6" key="1">
    <citation type="submission" date="2022-10" db="EMBL/GenBank/DDBJ databases">
        <authorList>
            <person name="Chen Y."/>
            <person name="Dougan E. K."/>
            <person name="Chan C."/>
            <person name="Rhodes N."/>
            <person name="Thang M."/>
        </authorList>
    </citation>
    <scope>NUCLEOTIDE SEQUENCE</scope>
</reference>
<protein>
    <submittedName>
        <fullName evidence="6">Uncharacterized protein</fullName>
    </submittedName>
</protein>
<gene>
    <name evidence="6" type="ORF">C1SCF055_LOCUS28428</name>
</gene>
<keyword evidence="2 5" id="KW-0812">Transmembrane</keyword>
<feature type="repeat" description="Solcar" evidence="5">
    <location>
        <begin position="823"/>
        <end position="912"/>
    </location>
</feature>
<sequence length="916" mass="99394">MLFAGAPPGLDEALPGDVEETLSELGEKAWEGDFEKYIAVLEASPDPAKELNTPKDVLEFSRITPFCLLLERIYLDGSLSKGQAALRTSVQAGADWRESFARGQTSTGVYPFALLLRSLIREKKVGSAEGSELIALALASGARWVNQDGPPAFADCFLFLDLLKAFCESGTLEAASLQLLADSLQGVTNGGRPVMCKLFEGGGTMFSNVVNIAMRHDLFGTDAGDALLSFCYAHGARWKCTDGWNHSAFLELLCCAVTSRRHCRGKRSWEENFQVVKGILDSQQDPATLWNVAQDRGAQDQACESTFYEMLLTLAEEGLVGQPLARAYISLAESYGARWDGIAWNYSPPWEVYQKGRLTNFHSLVDSLGSGCDHPDGLSILSGAVEAGADFAIDDPNLPGKKRYVANLPHLLWAPRRQLLRLLALLRARRAEAEDAGIAGVEVWLARLARSAEPWQVGHPIVRLVFSFLPRVPAVLGYDFSTRGYGGGPPRKMEARPRRAEAQASTVGQLMAKAKAAAKSHTLFAFSPALPLTKGLTVGAMPNKTQGVALTSIADETVAQTPDGWVATTQGGIPLNHRVVVPAFSVPGVVMLGNLGMSTCIVNATNTAERTSPSGHPHVLWSRIASNTEWTVVARTVIAPVERIKIIYQINSKKSGPDQGWLRIIQKVMDESGGGYRKVTDFWKGNSVAVLRVFPYLGVQLASNEFFRRQLKGMAQGSLPVTPEVQKFLAGGGAGLTAVLCTYPLDLARARMALLMEQGAKEMPSMLGTVREVWREGGLRALYSGAGVSMTGAAIYCGLKFASYDASKDLCQRYLLPDPDGPPSALHRAMSGGLAGVMAQTFVYPFDVLRRRLQTGGPAMREKYPGSISGLWRLYKEEGVVRGLYRGCALNYVKTVPNTTVYLALFDYLKDSFCSA</sequence>
<evidence type="ECO:0000313" key="6">
    <source>
        <dbReference type="EMBL" id="CAI4002478.1"/>
    </source>
</evidence>
<evidence type="ECO:0000256" key="2">
    <source>
        <dbReference type="ARBA" id="ARBA00022692"/>
    </source>
</evidence>
<dbReference type="EMBL" id="CAMXCT020003112">
    <property type="protein sequence ID" value="CAL1155853.1"/>
    <property type="molecule type" value="Genomic_DNA"/>
</dbReference>
<dbReference type="Gene3D" id="1.50.40.10">
    <property type="entry name" value="Mitochondrial carrier domain"/>
    <property type="match status" value="1"/>
</dbReference>
<dbReference type="OrthoDB" id="434471at2759"/>
<dbReference type="SUPFAM" id="SSF103506">
    <property type="entry name" value="Mitochondrial carrier"/>
    <property type="match status" value="1"/>
</dbReference>
<dbReference type="AlphaFoldDB" id="A0A9P1D2H4"/>
<dbReference type="InterPro" id="IPR018108">
    <property type="entry name" value="MCP_transmembrane"/>
</dbReference>
<keyword evidence="8" id="KW-1185">Reference proteome</keyword>
<feature type="repeat" description="Solcar" evidence="5">
    <location>
        <begin position="722"/>
        <end position="810"/>
    </location>
</feature>
<reference evidence="7 8" key="2">
    <citation type="submission" date="2024-05" db="EMBL/GenBank/DDBJ databases">
        <authorList>
            <person name="Chen Y."/>
            <person name="Shah S."/>
            <person name="Dougan E. K."/>
            <person name="Thang M."/>
            <person name="Chan C."/>
        </authorList>
    </citation>
    <scope>NUCLEOTIDE SEQUENCE [LARGE SCALE GENOMIC DNA]</scope>
</reference>
<organism evidence="6">
    <name type="scientific">Cladocopium goreaui</name>
    <dbReference type="NCBI Taxonomy" id="2562237"/>
    <lineage>
        <taxon>Eukaryota</taxon>
        <taxon>Sar</taxon>
        <taxon>Alveolata</taxon>
        <taxon>Dinophyceae</taxon>
        <taxon>Suessiales</taxon>
        <taxon>Symbiodiniaceae</taxon>
        <taxon>Cladocopium</taxon>
    </lineage>
</organism>
<dbReference type="Proteomes" id="UP001152797">
    <property type="component" value="Unassembled WGS sequence"/>
</dbReference>
<dbReference type="Pfam" id="PF00153">
    <property type="entry name" value="Mito_carr"/>
    <property type="match status" value="3"/>
</dbReference>
<keyword evidence="4 5" id="KW-0472">Membrane</keyword>
<evidence type="ECO:0000256" key="5">
    <source>
        <dbReference type="PROSITE-ProRule" id="PRU00282"/>
    </source>
</evidence>
<comment type="subcellular location">
    <subcellularLocation>
        <location evidence="1">Membrane</location>
        <topology evidence="1">Multi-pass membrane protein</topology>
    </subcellularLocation>
</comment>